<dbReference type="SUPFAM" id="SSF56801">
    <property type="entry name" value="Acetyl-CoA synthetase-like"/>
    <property type="match status" value="1"/>
</dbReference>
<sequence length="564" mass="62766">MNKRQAKISRITAEGSPWEIQEVETRGGKNKWFVNGPQSLRELFEENLSDETFFVYNGEQYTYRDIYKKASSLAYQLQRTHGVKPGDRVAICMRNYPEWPIALEAITSIGAIAVAMNAWWQSEEMEYALNLTGVTVMIADDERISRVMKLSRATDLKIISVRCGVLDFATPIESLIESNEPMPPVSINPDDDAVILFTSGSTGHPKGSVSSHRNILAALLSWEVDFLLNLNLPDSHFRMEEFFSEPANREIALLAMPLFHVNGMHAVLLSAYRQQRMIISMYKWDPEVAAEIIDREKVTTVLGTPAITGDLVEYAKRTNRNLKSLRSTGGGGAARATSQVEEIGKALENAVPFTGWGMTETNSIGTGIYGQEYVENPTSSGKCSVVLEIATVDEGGNLLPQGERGELVVRGTSVIRGYWNRPDANKESFIDDWFRTGDIAFIDELGYLFVVDRLKQLIIRGGENIGCGEVEDALLDHSAIIEACAYGVPDQRLGEAVAVSIYTDSDLADEAILQFLKSRLAQFKIPQHIRMCASQLPRVASGKIDRRCLRDMHIEELKPANSEC</sequence>
<dbReference type="GO" id="GO:0031956">
    <property type="term" value="F:medium-chain fatty acid-CoA ligase activity"/>
    <property type="evidence" value="ECO:0007669"/>
    <property type="project" value="TreeGrafter"/>
</dbReference>
<reference evidence="5 6" key="1">
    <citation type="submission" date="2018-01" db="EMBL/GenBank/DDBJ databases">
        <title>The draft genome sequence of Halioglobus lutimaris HF004.</title>
        <authorList>
            <person name="Du Z.-J."/>
            <person name="Shi M.-J."/>
        </authorList>
    </citation>
    <scope>NUCLEOTIDE SEQUENCE [LARGE SCALE GENOMIC DNA]</scope>
    <source>
        <strain evidence="5 6">HF004</strain>
    </source>
</reference>
<dbReference type="RefSeq" id="WP_101519119.1">
    <property type="nucleotide sequence ID" value="NZ_PKUS01000048.1"/>
</dbReference>
<name>A0A2N5WX34_9GAMM</name>
<evidence type="ECO:0000313" key="5">
    <source>
        <dbReference type="EMBL" id="PLW66793.1"/>
    </source>
</evidence>
<comment type="similarity">
    <text evidence="1">Belongs to the ATP-dependent AMP-binding enzyme family.</text>
</comment>
<keyword evidence="6" id="KW-1185">Reference proteome</keyword>
<dbReference type="PANTHER" id="PTHR43201">
    <property type="entry name" value="ACYL-COA SYNTHETASE"/>
    <property type="match status" value="1"/>
</dbReference>
<evidence type="ECO:0000256" key="2">
    <source>
        <dbReference type="ARBA" id="ARBA00022598"/>
    </source>
</evidence>
<dbReference type="Gene3D" id="2.30.38.10">
    <property type="entry name" value="Luciferase, Domain 3"/>
    <property type="match status" value="1"/>
</dbReference>
<evidence type="ECO:0000259" key="4">
    <source>
        <dbReference type="Pfam" id="PF13193"/>
    </source>
</evidence>
<feature type="domain" description="AMP-dependent synthetase/ligase" evidence="3">
    <location>
        <begin position="49"/>
        <end position="419"/>
    </location>
</feature>
<dbReference type="InterPro" id="IPR045851">
    <property type="entry name" value="AMP-bd_C_sf"/>
</dbReference>
<dbReference type="PROSITE" id="PS00455">
    <property type="entry name" value="AMP_BINDING"/>
    <property type="match status" value="1"/>
</dbReference>
<protein>
    <submittedName>
        <fullName evidence="5">Fatty acid--CoA ligase</fullName>
    </submittedName>
</protein>
<feature type="domain" description="AMP-binding enzyme C-terminal" evidence="4">
    <location>
        <begin position="469"/>
        <end position="543"/>
    </location>
</feature>
<dbReference type="Gene3D" id="3.30.300.30">
    <property type="match status" value="1"/>
</dbReference>
<dbReference type="OrthoDB" id="9803968at2"/>
<proteinExistence type="inferred from homology"/>
<dbReference type="Pfam" id="PF00501">
    <property type="entry name" value="AMP-binding"/>
    <property type="match status" value="1"/>
</dbReference>
<dbReference type="AlphaFoldDB" id="A0A2N5WX34"/>
<dbReference type="InterPro" id="IPR000873">
    <property type="entry name" value="AMP-dep_synth/lig_dom"/>
</dbReference>
<evidence type="ECO:0000256" key="1">
    <source>
        <dbReference type="ARBA" id="ARBA00006432"/>
    </source>
</evidence>
<dbReference type="Gene3D" id="3.40.50.980">
    <property type="match status" value="2"/>
</dbReference>
<evidence type="ECO:0000313" key="6">
    <source>
        <dbReference type="Proteomes" id="UP000235005"/>
    </source>
</evidence>
<gene>
    <name evidence="5" type="ORF">C0039_20055</name>
</gene>
<organism evidence="5 6">
    <name type="scientific">Pseudohalioglobus lutimaris</name>
    <dbReference type="NCBI Taxonomy" id="1737061"/>
    <lineage>
        <taxon>Bacteria</taxon>
        <taxon>Pseudomonadati</taxon>
        <taxon>Pseudomonadota</taxon>
        <taxon>Gammaproteobacteria</taxon>
        <taxon>Cellvibrionales</taxon>
        <taxon>Halieaceae</taxon>
        <taxon>Pseudohalioglobus</taxon>
    </lineage>
</organism>
<dbReference type="InterPro" id="IPR020845">
    <property type="entry name" value="AMP-binding_CS"/>
</dbReference>
<comment type="caution">
    <text evidence="5">The sequence shown here is derived from an EMBL/GenBank/DDBJ whole genome shotgun (WGS) entry which is preliminary data.</text>
</comment>
<dbReference type="Pfam" id="PF13193">
    <property type="entry name" value="AMP-binding_C"/>
    <property type="match status" value="1"/>
</dbReference>
<dbReference type="Proteomes" id="UP000235005">
    <property type="component" value="Unassembled WGS sequence"/>
</dbReference>
<evidence type="ECO:0000259" key="3">
    <source>
        <dbReference type="Pfam" id="PF00501"/>
    </source>
</evidence>
<dbReference type="InterPro" id="IPR025110">
    <property type="entry name" value="AMP-bd_C"/>
</dbReference>
<dbReference type="PANTHER" id="PTHR43201:SF5">
    <property type="entry name" value="MEDIUM-CHAIN ACYL-COA LIGASE ACSF2, MITOCHONDRIAL"/>
    <property type="match status" value="1"/>
</dbReference>
<keyword evidence="2 5" id="KW-0436">Ligase</keyword>
<accession>A0A2N5WX34</accession>
<dbReference type="EMBL" id="PKUS01000048">
    <property type="protein sequence ID" value="PLW66793.1"/>
    <property type="molecule type" value="Genomic_DNA"/>
</dbReference>
<dbReference type="GO" id="GO:0006631">
    <property type="term" value="P:fatty acid metabolic process"/>
    <property type="evidence" value="ECO:0007669"/>
    <property type="project" value="TreeGrafter"/>
</dbReference>